<dbReference type="Gene3D" id="3.40.50.300">
    <property type="entry name" value="P-loop containing nucleotide triphosphate hydrolases"/>
    <property type="match status" value="1"/>
</dbReference>
<evidence type="ECO:0000256" key="3">
    <source>
        <dbReference type="ARBA" id="ARBA00022840"/>
    </source>
</evidence>
<dbReference type="InterPro" id="IPR047661">
    <property type="entry name" value="IstB"/>
</dbReference>
<dbReference type="InterPro" id="IPR027417">
    <property type="entry name" value="P-loop_NTPase"/>
</dbReference>
<sequence>MITRQRVETKLKTLKLTGMLAGLDNQLVSDGFEDMSFMDRLDNLLDQQVISNRNKRISSLQKQANLRWPHALLCDVDYTLQKGLKKQVITNLAELNWLEEGRHITVTGATGTGKTHLGCAFANEAILRGIPVKFYKFQNLLTELIAADQENQLAKFRKRLSRFKLLIIDDWGISMLSSAQRHMLYDLVESRDKQCSMLITSQYPASDWYDAFGDETIAESVLDRIVHSSHKLNLTGVSMRKVNGVEGGNHED</sequence>
<dbReference type="Proteomes" id="UP001500359">
    <property type="component" value="Unassembled WGS sequence"/>
</dbReference>
<evidence type="ECO:0000313" key="5">
    <source>
        <dbReference type="EMBL" id="GAA0856614.1"/>
    </source>
</evidence>
<protein>
    <submittedName>
        <fullName evidence="5">IS21-like element ISFK1 family helper ATPase IstB</fullName>
    </submittedName>
</protein>
<comment type="caution">
    <text evidence="5">The sequence shown here is derived from an EMBL/GenBank/DDBJ whole genome shotgun (WGS) entry which is preliminary data.</text>
</comment>
<feature type="domain" description="AAA+ ATPase" evidence="4">
    <location>
        <begin position="100"/>
        <end position="232"/>
    </location>
</feature>
<dbReference type="InterPro" id="IPR002611">
    <property type="entry name" value="IstB_ATP-bd"/>
</dbReference>
<dbReference type="NCBIfam" id="NF038214">
    <property type="entry name" value="IS21_help_AAA"/>
    <property type="match status" value="1"/>
</dbReference>
<dbReference type="CDD" id="cd00009">
    <property type="entry name" value="AAA"/>
    <property type="match status" value="1"/>
</dbReference>
<evidence type="ECO:0000259" key="4">
    <source>
        <dbReference type="SMART" id="SM00382"/>
    </source>
</evidence>
<dbReference type="PANTHER" id="PTHR30050">
    <property type="entry name" value="CHROMOSOMAL REPLICATION INITIATOR PROTEIN DNAA"/>
    <property type="match status" value="1"/>
</dbReference>
<accession>A0ABP3WU29</accession>
<gene>
    <name evidence="5" type="primary">istB</name>
    <name evidence="5" type="ORF">GCM10009114_19260</name>
</gene>
<evidence type="ECO:0000313" key="6">
    <source>
        <dbReference type="Proteomes" id="UP001500359"/>
    </source>
</evidence>
<comment type="similarity">
    <text evidence="1">Belongs to the IS21/IS1162 putative ATP-binding protein family.</text>
</comment>
<name>A0ABP3WU29_9ALTE</name>
<dbReference type="EMBL" id="BAAAFD010000004">
    <property type="protein sequence ID" value="GAA0856614.1"/>
    <property type="molecule type" value="Genomic_DNA"/>
</dbReference>
<dbReference type="RefSeq" id="WP_343859218.1">
    <property type="nucleotide sequence ID" value="NZ_BAAAFD010000004.1"/>
</dbReference>
<dbReference type="Pfam" id="PF01695">
    <property type="entry name" value="IstB_IS21"/>
    <property type="match status" value="1"/>
</dbReference>
<organism evidence="5 6">
    <name type="scientific">Aliiglaciecola litoralis</name>
    <dbReference type="NCBI Taxonomy" id="582857"/>
    <lineage>
        <taxon>Bacteria</taxon>
        <taxon>Pseudomonadati</taxon>
        <taxon>Pseudomonadota</taxon>
        <taxon>Gammaproteobacteria</taxon>
        <taxon>Alteromonadales</taxon>
        <taxon>Alteromonadaceae</taxon>
        <taxon>Aliiglaciecola</taxon>
    </lineage>
</organism>
<proteinExistence type="inferred from homology"/>
<dbReference type="SUPFAM" id="SSF52540">
    <property type="entry name" value="P-loop containing nucleoside triphosphate hydrolases"/>
    <property type="match status" value="1"/>
</dbReference>
<dbReference type="PIRSF" id="PIRSF003073">
    <property type="entry name" value="DNAC_TnpB_IstB"/>
    <property type="match status" value="1"/>
</dbReference>
<keyword evidence="6" id="KW-1185">Reference proteome</keyword>
<keyword evidence="2" id="KW-0547">Nucleotide-binding</keyword>
<reference evidence="6" key="1">
    <citation type="journal article" date="2019" name="Int. J. Syst. Evol. Microbiol.">
        <title>The Global Catalogue of Microorganisms (GCM) 10K type strain sequencing project: providing services to taxonomists for standard genome sequencing and annotation.</title>
        <authorList>
            <consortium name="The Broad Institute Genomics Platform"/>
            <consortium name="The Broad Institute Genome Sequencing Center for Infectious Disease"/>
            <person name="Wu L."/>
            <person name="Ma J."/>
        </authorList>
    </citation>
    <scope>NUCLEOTIDE SEQUENCE [LARGE SCALE GENOMIC DNA]</scope>
    <source>
        <strain evidence="6">JCM 15896</strain>
    </source>
</reference>
<dbReference type="InterPro" id="IPR028350">
    <property type="entry name" value="DNAC/IstB-like"/>
</dbReference>
<dbReference type="PANTHER" id="PTHR30050:SF4">
    <property type="entry name" value="ATP-BINDING PROTEIN RV3427C IN INSERTION SEQUENCE-RELATED"/>
    <property type="match status" value="1"/>
</dbReference>
<keyword evidence="3" id="KW-0067">ATP-binding</keyword>
<dbReference type="InterPro" id="IPR003593">
    <property type="entry name" value="AAA+_ATPase"/>
</dbReference>
<evidence type="ECO:0000256" key="1">
    <source>
        <dbReference type="ARBA" id="ARBA00008059"/>
    </source>
</evidence>
<dbReference type="SMART" id="SM00382">
    <property type="entry name" value="AAA"/>
    <property type="match status" value="1"/>
</dbReference>
<evidence type="ECO:0000256" key="2">
    <source>
        <dbReference type="ARBA" id="ARBA00022741"/>
    </source>
</evidence>